<evidence type="ECO:0000259" key="1">
    <source>
        <dbReference type="PROSITE" id="PS50206"/>
    </source>
</evidence>
<reference evidence="2 3" key="1">
    <citation type="submission" date="2018-06" db="EMBL/GenBank/DDBJ databases">
        <title>A transcriptomic atlas of mushroom development highlights an independent origin of complex multicellularity.</title>
        <authorList>
            <consortium name="DOE Joint Genome Institute"/>
            <person name="Krizsan K."/>
            <person name="Almasi E."/>
            <person name="Merenyi Z."/>
            <person name="Sahu N."/>
            <person name="Viragh M."/>
            <person name="Koszo T."/>
            <person name="Mondo S."/>
            <person name="Kiss B."/>
            <person name="Balint B."/>
            <person name="Kues U."/>
            <person name="Barry K."/>
            <person name="Hegedus J.C."/>
            <person name="Henrissat B."/>
            <person name="Johnson J."/>
            <person name="Lipzen A."/>
            <person name="Ohm R."/>
            <person name="Nagy I."/>
            <person name="Pangilinan J."/>
            <person name="Yan J."/>
            <person name="Xiong Y."/>
            <person name="Grigoriev I.V."/>
            <person name="Hibbett D.S."/>
            <person name="Nagy L.G."/>
        </authorList>
    </citation>
    <scope>NUCLEOTIDE SEQUENCE [LARGE SCALE GENOMIC DNA]</scope>
    <source>
        <strain evidence="2 3">SZMC22713</strain>
    </source>
</reference>
<dbReference type="Proteomes" id="UP000294933">
    <property type="component" value="Unassembled WGS sequence"/>
</dbReference>
<dbReference type="AlphaFoldDB" id="A0A4Y7QLI8"/>
<feature type="non-terminal residue" evidence="2">
    <location>
        <position position="135"/>
    </location>
</feature>
<dbReference type="PROSITE" id="PS50206">
    <property type="entry name" value="RHODANESE_3"/>
    <property type="match status" value="1"/>
</dbReference>
<dbReference type="EMBL" id="ML170158">
    <property type="protein sequence ID" value="TDL28246.1"/>
    <property type="molecule type" value="Genomic_DNA"/>
</dbReference>
<keyword evidence="3" id="KW-1185">Reference proteome</keyword>
<gene>
    <name evidence="2" type="ORF">BD410DRAFT_739839</name>
</gene>
<dbReference type="VEuPathDB" id="FungiDB:BD410DRAFT_739839"/>
<feature type="non-terminal residue" evidence="2">
    <location>
        <position position="1"/>
    </location>
</feature>
<proteinExistence type="predicted"/>
<protein>
    <recommendedName>
        <fullName evidence="1">Rhodanese domain-containing protein</fullName>
    </recommendedName>
</protein>
<dbReference type="InterPro" id="IPR036873">
    <property type="entry name" value="Rhodanese-like_dom_sf"/>
</dbReference>
<feature type="domain" description="Rhodanese" evidence="1">
    <location>
        <begin position="29"/>
        <end position="123"/>
    </location>
</feature>
<dbReference type="InterPro" id="IPR001763">
    <property type="entry name" value="Rhodanese-like_dom"/>
</dbReference>
<organism evidence="2 3">
    <name type="scientific">Rickenella mellea</name>
    <dbReference type="NCBI Taxonomy" id="50990"/>
    <lineage>
        <taxon>Eukaryota</taxon>
        <taxon>Fungi</taxon>
        <taxon>Dikarya</taxon>
        <taxon>Basidiomycota</taxon>
        <taxon>Agaricomycotina</taxon>
        <taxon>Agaricomycetes</taxon>
        <taxon>Hymenochaetales</taxon>
        <taxon>Rickenellaceae</taxon>
        <taxon>Rickenella</taxon>
    </lineage>
</organism>
<evidence type="ECO:0000313" key="3">
    <source>
        <dbReference type="Proteomes" id="UP000294933"/>
    </source>
</evidence>
<dbReference type="Gene3D" id="3.40.250.10">
    <property type="entry name" value="Rhodanese-like domain"/>
    <property type="match status" value="1"/>
</dbReference>
<accession>A0A4Y7QLI8</accession>
<name>A0A4Y7QLI8_9AGAM</name>
<dbReference type="OrthoDB" id="8300214at2759"/>
<dbReference type="SUPFAM" id="SSF52821">
    <property type="entry name" value="Rhodanese/Cell cycle control phosphatase"/>
    <property type="match status" value="1"/>
</dbReference>
<dbReference type="Pfam" id="PF00581">
    <property type="entry name" value="Rhodanese"/>
    <property type="match status" value="1"/>
</dbReference>
<evidence type="ECO:0000313" key="2">
    <source>
        <dbReference type="EMBL" id="TDL28246.1"/>
    </source>
</evidence>
<sequence length="135" mass="14801">WASALPQPKSSPPSISAEETANLIKTVKVGKDLIIVDTRRTDFEDYFIHGAINLPAHSFCQTLPGLVPLLSPVPLVIFHCNSCGKVTSRGRLVASWYQDALNEHGITTSKAKYLEGGIKGWIERYAQDPDLAVKL</sequence>
<dbReference type="STRING" id="50990.A0A4Y7QLI8"/>